<accession>A0A8J7FJP4</accession>
<gene>
    <name evidence="2" type="ORF">IQ247_20765</name>
</gene>
<feature type="compositionally biased region" description="Basic and acidic residues" evidence="1">
    <location>
        <begin position="143"/>
        <end position="152"/>
    </location>
</feature>
<protein>
    <submittedName>
        <fullName evidence="2">Uncharacterized protein</fullName>
    </submittedName>
</protein>
<evidence type="ECO:0000256" key="1">
    <source>
        <dbReference type="SAM" id="MobiDB-lite"/>
    </source>
</evidence>
<proteinExistence type="predicted"/>
<sequence>MNRQIYDRKNQQKTSSATTLDWGVPQVRPFITQLKMRYAKRQASGLSHKPDLKTSLNQAETYGHHLGKIQLASVSDGTPIQMLSATDEEDKQMSGVLEVSKLTDNKEVLHRVLLVENQLKKLNNNHKKDSTGIINPIETSTSKNKDKEKSDVRSTSPAAHQVSENKATEDNSPTQDPEVTRLLNKASKNNLPGLDKVTQDQENIAPSTYNQDKNTPPPKAGTSSQLLAKKAAMHLLENNQEFTTTQRAVEKVPLKDAKAKDNQHQVKLKNAAELVRDQVIKDDRQVKEHLRGNFNLDPEIVAKEGGEELILQKVQ</sequence>
<evidence type="ECO:0000313" key="3">
    <source>
        <dbReference type="Proteomes" id="UP000620559"/>
    </source>
</evidence>
<feature type="region of interest" description="Disordered" evidence="1">
    <location>
        <begin position="125"/>
        <end position="177"/>
    </location>
</feature>
<keyword evidence="3" id="KW-1185">Reference proteome</keyword>
<reference evidence="2" key="1">
    <citation type="submission" date="2020-10" db="EMBL/GenBank/DDBJ databases">
        <authorList>
            <person name="Castelo-Branco R."/>
            <person name="Eusebio N."/>
            <person name="Adriana R."/>
            <person name="Vieira A."/>
            <person name="Brugerolle De Fraissinette N."/>
            <person name="Rezende De Castro R."/>
            <person name="Schneider M.P."/>
            <person name="Vasconcelos V."/>
            <person name="Leao P.N."/>
        </authorList>
    </citation>
    <scope>NUCLEOTIDE SEQUENCE</scope>
    <source>
        <strain evidence="2">LEGE 06105</strain>
    </source>
</reference>
<dbReference type="Proteomes" id="UP000620559">
    <property type="component" value="Unassembled WGS sequence"/>
</dbReference>
<organism evidence="2 3">
    <name type="scientific">Plectonema cf. radiosum LEGE 06105</name>
    <dbReference type="NCBI Taxonomy" id="945769"/>
    <lineage>
        <taxon>Bacteria</taxon>
        <taxon>Bacillati</taxon>
        <taxon>Cyanobacteriota</taxon>
        <taxon>Cyanophyceae</taxon>
        <taxon>Oscillatoriophycideae</taxon>
        <taxon>Oscillatoriales</taxon>
        <taxon>Microcoleaceae</taxon>
        <taxon>Plectonema</taxon>
    </lineage>
</organism>
<comment type="caution">
    <text evidence="2">The sequence shown here is derived from an EMBL/GenBank/DDBJ whole genome shotgun (WGS) entry which is preliminary data.</text>
</comment>
<feature type="compositionally biased region" description="Polar residues" evidence="1">
    <location>
        <begin position="153"/>
        <end position="177"/>
    </location>
</feature>
<dbReference type="EMBL" id="JADEWL010000084">
    <property type="protein sequence ID" value="MBE9215066.1"/>
    <property type="molecule type" value="Genomic_DNA"/>
</dbReference>
<dbReference type="AlphaFoldDB" id="A0A8J7FJP4"/>
<evidence type="ECO:0000313" key="2">
    <source>
        <dbReference type="EMBL" id="MBE9215066.1"/>
    </source>
</evidence>
<dbReference type="RefSeq" id="WP_193923048.1">
    <property type="nucleotide sequence ID" value="NZ_JADEWL010000084.1"/>
</dbReference>
<name>A0A8J7FJP4_9CYAN</name>